<dbReference type="UniPathway" id="UPA00196"/>
<dbReference type="InterPro" id="IPR019540">
    <property type="entry name" value="PtdIno-glycan_biosynth_class_S"/>
</dbReference>
<evidence type="ECO:0000256" key="7">
    <source>
        <dbReference type="ARBA" id="ARBA00022989"/>
    </source>
</evidence>
<evidence type="ECO:0000256" key="2">
    <source>
        <dbReference type="ARBA" id="ARBA00004687"/>
    </source>
</evidence>
<accession>A0A1S2XMR3</accession>
<reference evidence="13" key="2">
    <citation type="submission" date="2025-08" db="UniProtKB">
        <authorList>
            <consortium name="RefSeq"/>
        </authorList>
    </citation>
    <scope>IDENTIFICATION</scope>
    <source>
        <tissue evidence="13">Etiolated seedlings</tissue>
    </source>
</reference>
<comment type="subcellular location">
    <subcellularLocation>
        <location evidence="1">Endoplasmic reticulum membrane</location>
        <topology evidence="1">Multi-pass membrane protein</topology>
    </subcellularLocation>
</comment>
<evidence type="ECO:0000256" key="4">
    <source>
        <dbReference type="ARBA" id="ARBA00022502"/>
    </source>
</evidence>
<keyword evidence="7 11" id="KW-1133">Transmembrane helix</keyword>
<proteinExistence type="inferred from homology"/>
<keyword evidence="8 11" id="KW-0472">Membrane</keyword>
<feature type="transmembrane region" description="Helical" evidence="11">
    <location>
        <begin position="544"/>
        <end position="563"/>
    </location>
</feature>
<dbReference type="PANTHER" id="PTHR21072:SF13">
    <property type="entry name" value="GPI TRANSAMIDASE COMPONENT PIG-S"/>
    <property type="match status" value="1"/>
</dbReference>
<evidence type="ECO:0000256" key="11">
    <source>
        <dbReference type="SAM" id="Phobius"/>
    </source>
</evidence>
<dbReference type="PaxDb" id="3827-XP_004491711.1"/>
<keyword evidence="9" id="KW-0325">Glycoprotein</keyword>
<evidence type="ECO:0000256" key="6">
    <source>
        <dbReference type="ARBA" id="ARBA00022824"/>
    </source>
</evidence>
<dbReference type="STRING" id="3827.A0A1S2XMR3"/>
<feature type="compositionally biased region" description="Polar residues" evidence="10">
    <location>
        <begin position="8"/>
        <end position="29"/>
    </location>
</feature>
<evidence type="ECO:0000313" key="12">
    <source>
        <dbReference type="Proteomes" id="UP000087171"/>
    </source>
</evidence>
<dbReference type="GO" id="GO:0006506">
    <property type="term" value="P:GPI anchor biosynthetic process"/>
    <property type="evidence" value="ECO:0007669"/>
    <property type="project" value="UniProtKB-UniPathway"/>
</dbReference>
<dbReference type="PANTHER" id="PTHR21072">
    <property type="entry name" value="GPI TRANSAMIDASE COMPONENT PIG-S"/>
    <property type="match status" value="1"/>
</dbReference>
<dbReference type="AlphaFoldDB" id="A0A1S2XMR3"/>
<evidence type="ECO:0000256" key="1">
    <source>
        <dbReference type="ARBA" id="ARBA00004477"/>
    </source>
</evidence>
<dbReference type="eggNOG" id="KOG2459">
    <property type="taxonomic scope" value="Eukaryota"/>
</dbReference>
<evidence type="ECO:0000256" key="5">
    <source>
        <dbReference type="ARBA" id="ARBA00022692"/>
    </source>
</evidence>
<organism evidence="12 13">
    <name type="scientific">Cicer arietinum</name>
    <name type="common">Chickpea</name>
    <name type="synonym">Garbanzo</name>
    <dbReference type="NCBI Taxonomy" id="3827"/>
    <lineage>
        <taxon>Eukaryota</taxon>
        <taxon>Viridiplantae</taxon>
        <taxon>Streptophyta</taxon>
        <taxon>Embryophyta</taxon>
        <taxon>Tracheophyta</taxon>
        <taxon>Spermatophyta</taxon>
        <taxon>Magnoliopsida</taxon>
        <taxon>eudicotyledons</taxon>
        <taxon>Gunneridae</taxon>
        <taxon>Pentapetalae</taxon>
        <taxon>rosids</taxon>
        <taxon>fabids</taxon>
        <taxon>Fabales</taxon>
        <taxon>Fabaceae</taxon>
        <taxon>Papilionoideae</taxon>
        <taxon>50 kb inversion clade</taxon>
        <taxon>NPAAA clade</taxon>
        <taxon>Hologalegina</taxon>
        <taxon>IRL clade</taxon>
        <taxon>Cicereae</taxon>
        <taxon>Cicer</taxon>
    </lineage>
</organism>
<protein>
    <submittedName>
        <fullName evidence="13">GPI transamidase component PIG-S</fullName>
    </submittedName>
</protein>
<dbReference type="GO" id="GO:0042765">
    <property type="term" value="C:GPI-anchor transamidase complex"/>
    <property type="evidence" value="ECO:0007669"/>
    <property type="project" value="InterPro"/>
</dbReference>
<gene>
    <name evidence="13" type="primary">LOC101494749</name>
</gene>
<dbReference type="OrthoDB" id="28748at2759"/>
<comment type="similarity">
    <text evidence="3">Belongs to the PIGS family.</text>
</comment>
<feature type="transmembrane region" description="Helical" evidence="11">
    <location>
        <begin position="45"/>
        <end position="63"/>
    </location>
</feature>
<dbReference type="Proteomes" id="UP000087171">
    <property type="component" value="Chromosome Ca3"/>
</dbReference>
<keyword evidence="5 11" id="KW-0812">Transmembrane</keyword>
<sequence>MAEISDSPPDSTKSMSENIQTHTTDSTSEFDSKTMRKTKPGIKRLIMSVTVLISFILGFPFLWKSIEIYRAPLPFDQIDSFSSIIESNPLLFPCRFRAIFVGFNFRVSQFEVGAEIRSKMSELTPGASRCGCDGNYSVSADEVKNVDFEGKLTGSDEEADEFVKSVVNVYGEDKTYSVLVVNEGEEVRTVIGKYRHAWIVGKVSEEEAVLRVAEIFSKVFVNGGSEDGSIRGEFMPVGSDGRIVLSFSLLNADPRDWIYDWDFGEIDHTLLQPVIEALQPIADVTVESQVLYHVPKSSFSYWDDKHGSHIFSTEDLPFFVNSNEWHLDTSVAAGGRSKVLQLVVYITSAKECPLQLELPNGEISKTNGFISPMWGGVVVWNPQSCIKDLQSKDPVRHMISPQDLEKLFEVLMGQLRQLLGLKSDHLYVGESGTSILLGSERGFTEWELDVLSRKHFCFNLLSCATTLGSLSRLVQSLPRMIIMDEIGKQVKFSLEAAKSAQTNATVGMYDASAVSSRQSRSLAEDAFLHPSIMSISYYSFEHCFAIYAPFFLPVIMHVLLAALREWKRYKQENRKYLAWKTKAKATS</sequence>
<reference evidence="12" key="1">
    <citation type="journal article" date="2013" name="Nat. Biotechnol.">
        <title>Draft genome sequence of chickpea (Cicer arietinum) provides a resource for trait improvement.</title>
        <authorList>
            <person name="Varshney R.K."/>
            <person name="Song C."/>
            <person name="Saxena R.K."/>
            <person name="Azam S."/>
            <person name="Yu S."/>
            <person name="Sharpe A.G."/>
            <person name="Cannon S."/>
            <person name="Baek J."/>
            <person name="Rosen B.D."/>
            <person name="Tar'an B."/>
            <person name="Millan T."/>
            <person name="Zhang X."/>
            <person name="Ramsay L.D."/>
            <person name="Iwata A."/>
            <person name="Wang Y."/>
            <person name="Nelson W."/>
            <person name="Farmer A.D."/>
            <person name="Gaur P.M."/>
            <person name="Soderlund C."/>
            <person name="Penmetsa R.V."/>
            <person name="Xu C."/>
            <person name="Bharti A.K."/>
            <person name="He W."/>
            <person name="Winter P."/>
            <person name="Zhao S."/>
            <person name="Hane J.K."/>
            <person name="Carrasquilla-Garcia N."/>
            <person name="Condie J.A."/>
            <person name="Upadhyaya H.D."/>
            <person name="Luo M.C."/>
            <person name="Thudi M."/>
            <person name="Gowda C.L."/>
            <person name="Singh N.P."/>
            <person name="Lichtenzveig J."/>
            <person name="Gali K.K."/>
            <person name="Rubio J."/>
            <person name="Nadarajan N."/>
            <person name="Dolezel J."/>
            <person name="Bansal K.C."/>
            <person name="Xu X."/>
            <person name="Edwards D."/>
            <person name="Zhang G."/>
            <person name="Kahl G."/>
            <person name="Gil J."/>
            <person name="Singh K.B."/>
            <person name="Datta S.K."/>
            <person name="Jackson S.A."/>
            <person name="Wang J."/>
            <person name="Cook D.R."/>
        </authorList>
    </citation>
    <scope>NUCLEOTIDE SEQUENCE [LARGE SCALE GENOMIC DNA]</scope>
    <source>
        <strain evidence="12">cv. CDC Frontier</strain>
    </source>
</reference>
<keyword evidence="4" id="KW-0337">GPI-anchor biosynthesis</keyword>
<keyword evidence="6" id="KW-0256">Endoplasmic reticulum</keyword>
<name>A0A1S2XMR3_CICAR</name>
<dbReference type="Pfam" id="PF10510">
    <property type="entry name" value="PIG-S"/>
    <property type="match status" value="1"/>
</dbReference>
<evidence type="ECO:0000256" key="10">
    <source>
        <dbReference type="SAM" id="MobiDB-lite"/>
    </source>
</evidence>
<feature type="region of interest" description="Disordered" evidence="10">
    <location>
        <begin position="1"/>
        <end position="35"/>
    </location>
</feature>
<evidence type="ECO:0000256" key="3">
    <source>
        <dbReference type="ARBA" id="ARBA00005316"/>
    </source>
</evidence>
<evidence type="ECO:0000256" key="9">
    <source>
        <dbReference type="ARBA" id="ARBA00023180"/>
    </source>
</evidence>
<dbReference type="GO" id="GO:0016255">
    <property type="term" value="P:attachment of GPI anchor to protein"/>
    <property type="evidence" value="ECO:0007669"/>
    <property type="project" value="InterPro"/>
</dbReference>
<keyword evidence="12" id="KW-1185">Reference proteome</keyword>
<evidence type="ECO:0000256" key="8">
    <source>
        <dbReference type="ARBA" id="ARBA00023136"/>
    </source>
</evidence>
<comment type="pathway">
    <text evidence="2">Glycolipid biosynthesis; glycosylphosphatidylinositol-anchor biosynthesis.</text>
</comment>
<dbReference type="RefSeq" id="XP_004491711.1">
    <property type="nucleotide sequence ID" value="XM_004491654.3"/>
</dbReference>
<evidence type="ECO:0000313" key="13">
    <source>
        <dbReference type="RefSeq" id="XP_004491711.1"/>
    </source>
</evidence>